<organism evidence="9 10">
    <name type="scientific">Thecamonas trahens ATCC 50062</name>
    <dbReference type="NCBI Taxonomy" id="461836"/>
    <lineage>
        <taxon>Eukaryota</taxon>
        <taxon>Apusozoa</taxon>
        <taxon>Apusomonadida</taxon>
        <taxon>Apusomonadidae</taxon>
        <taxon>Thecamonas</taxon>
    </lineage>
</organism>
<dbReference type="EC" id="5.4.2.11" evidence="8"/>
<sequence length="290" mass="31110">MLAATMRAASAATTSAATATAATAATASARWAHTLVLLRHGQSQWNLENRFTGWVDVALTDDGRKEAATAGAAMAAAGLEFDAAYTSVLKRAISTLNIALEVMGSEWLPVSRSWRLNERHYGALSGLNKAETADKFGEDQVLVWRRSYDVPPPLLDTDSPYWPGHDRRYAGLDSDILPRGECLKDTVERIMPLWEGEMGPAIAAGQRLVVAAHGNSIRALVKHLDNIDDNDILGINIPTGVPLVYTLDDSLRPIRQENSAGLLSGVYLGDPDEVAAAAEAVRNQSAATAH</sequence>
<dbReference type="CDD" id="cd07067">
    <property type="entry name" value="HP_PGM_like"/>
    <property type="match status" value="1"/>
</dbReference>
<dbReference type="OrthoDB" id="354304at2759"/>
<feature type="active site" description="Proton donor/acceptor" evidence="5">
    <location>
        <position position="118"/>
    </location>
</feature>
<dbReference type="InterPro" id="IPR029033">
    <property type="entry name" value="His_PPase_superfam"/>
</dbReference>
<evidence type="ECO:0000256" key="7">
    <source>
        <dbReference type="PIRSR" id="PIRSR613078-3"/>
    </source>
</evidence>
<dbReference type="AlphaFoldDB" id="A0A0L0D5X9"/>
<evidence type="ECO:0000256" key="5">
    <source>
        <dbReference type="PIRSR" id="PIRSR613078-1"/>
    </source>
</evidence>
<feature type="binding site" evidence="6">
    <location>
        <begin position="118"/>
        <end position="121"/>
    </location>
    <ligand>
        <name>substrate</name>
    </ligand>
</feature>
<comment type="catalytic activity">
    <reaction evidence="1 8">
        <text>(2R)-2-phosphoglycerate = (2R)-3-phosphoglycerate</text>
        <dbReference type="Rhea" id="RHEA:15901"/>
        <dbReference type="ChEBI" id="CHEBI:58272"/>
        <dbReference type="ChEBI" id="CHEBI:58289"/>
        <dbReference type="EC" id="5.4.2.11"/>
    </reaction>
</comment>
<proteinExistence type="inferred from homology"/>
<feature type="binding site" evidence="6">
    <location>
        <begin position="214"/>
        <end position="215"/>
    </location>
    <ligand>
        <name>substrate</name>
    </ligand>
</feature>
<evidence type="ECO:0000256" key="4">
    <source>
        <dbReference type="ARBA" id="ARBA00023235"/>
    </source>
</evidence>
<dbReference type="NCBIfam" id="TIGR01258">
    <property type="entry name" value="pgm_1"/>
    <property type="match status" value="1"/>
</dbReference>
<feature type="binding site" evidence="6">
    <location>
        <begin position="52"/>
        <end position="53"/>
    </location>
    <ligand>
        <name>substrate</name>
    </ligand>
</feature>
<dbReference type="NCBIfam" id="NF010713">
    <property type="entry name" value="PRK14115.1"/>
    <property type="match status" value="1"/>
</dbReference>
<keyword evidence="3 8" id="KW-0324">Glycolysis</keyword>
<dbReference type="GO" id="GO:0004619">
    <property type="term" value="F:phosphoglycerate mutase activity"/>
    <property type="evidence" value="ECO:0007669"/>
    <property type="project" value="UniProtKB-EC"/>
</dbReference>
<feature type="active site" description="Tele-phosphohistidine intermediate" evidence="5">
    <location>
        <position position="40"/>
    </location>
</feature>
<dbReference type="InterPro" id="IPR001345">
    <property type="entry name" value="PG/BPGM_mutase_AS"/>
</dbReference>
<evidence type="ECO:0000313" key="9">
    <source>
        <dbReference type="EMBL" id="KNC47585.1"/>
    </source>
</evidence>
<evidence type="ECO:0000256" key="1">
    <source>
        <dbReference type="ARBA" id="ARBA00000380"/>
    </source>
</evidence>
<dbReference type="OMA" id="TGWHDVP"/>
<dbReference type="EMBL" id="GL349447">
    <property type="protein sequence ID" value="KNC47585.1"/>
    <property type="molecule type" value="Genomic_DNA"/>
</dbReference>
<keyword evidence="4 8" id="KW-0413">Isomerase</keyword>
<dbReference type="FunFam" id="3.40.50.1240:FF:000003">
    <property type="entry name" value="2,3-bisphosphoglycerate-dependent phosphoglycerate mutase"/>
    <property type="match status" value="1"/>
</dbReference>
<evidence type="ECO:0000256" key="8">
    <source>
        <dbReference type="RuleBase" id="RU004511"/>
    </source>
</evidence>
<feature type="binding site" evidence="6">
    <location>
        <position position="129"/>
    </location>
    <ligand>
        <name>substrate</name>
    </ligand>
</feature>
<dbReference type="GeneID" id="25562276"/>
<dbReference type="eggNOG" id="KOG0235">
    <property type="taxonomic scope" value="Eukaryota"/>
</dbReference>
<feature type="binding site" evidence="6">
    <location>
        <begin position="39"/>
        <end position="46"/>
    </location>
    <ligand>
        <name>substrate</name>
    </ligand>
</feature>
<dbReference type="SMART" id="SM00855">
    <property type="entry name" value="PGAM"/>
    <property type="match status" value="1"/>
</dbReference>
<reference evidence="9 10" key="1">
    <citation type="submission" date="2010-05" db="EMBL/GenBank/DDBJ databases">
        <title>The Genome Sequence of Thecamonas trahens ATCC 50062.</title>
        <authorList>
            <consortium name="The Broad Institute Genome Sequencing Platform"/>
            <person name="Russ C."/>
            <person name="Cuomo C."/>
            <person name="Shea T."/>
            <person name="Young S.K."/>
            <person name="Zeng Q."/>
            <person name="Koehrsen M."/>
            <person name="Haas B."/>
            <person name="Borodovsky M."/>
            <person name="Guigo R."/>
            <person name="Alvarado L."/>
            <person name="Berlin A."/>
            <person name="Bochicchio J."/>
            <person name="Borenstein D."/>
            <person name="Chapman S."/>
            <person name="Chen Z."/>
            <person name="Freedman E."/>
            <person name="Gellesch M."/>
            <person name="Goldberg J."/>
            <person name="Griggs A."/>
            <person name="Gujja S."/>
            <person name="Heilman E."/>
            <person name="Heiman D."/>
            <person name="Hepburn T."/>
            <person name="Howarth C."/>
            <person name="Jen D."/>
            <person name="Larson L."/>
            <person name="Mehta T."/>
            <person name="Park D."/>
            <person name="Pearson M."/>
            <person name="Roberts A."/>
            <person name="Saif S."/>
            <person name="Shenoy N."/>
            <person name="Sisk P."/>
            <person name="Stolte C."/>
            <person name="Sykes S."/>
            <person name="Thomson T."/>
            <person name="Walk T."/>
            <person name="White J."/>
            <person name="Yandava C."/>
            <person name="Burger G."/>
            <person name="Gray M.W."/>
            <person name="Holland P.W.H."/>
            <person name="King N."/>
            <person name="Lang F.B.F."/>
            <person name="Roger A.J."/>
            <person name="Ruiz-Trillo I."/>
            <person name="Lander E."/>
            <person name="Nusbaum C."/>
        </authorList>
    </citation>
    <scope>NUCLEOTIDE SEQUENCE [LARGE SCALE GENOMIC DNA]</scope>
    <source>
        <strain evidence="9 10">ATCC 50062</strain>
    </source>
</reference>
<dbReference type="SUPFAM" id="SSF53254">
    <property type="entry name" value="Phosphoglycerate mutase-like"/>
    <property type="match status" value="1"/>
</dbReference>
<evidence type="ECO:0000256" key="6">
    <source>
        <dbReference type="PIRSR" id="PIRSR613078-2"/>
    </source>
</evidence>
<dbReference type="RefSeq" id="XP_013759515.1">
    <property type="nucleotide sequence ID" value="XM_013904061.1"/>
</dbReference>
<feature type="binding site" evidence="6">
    <location>
        <begin position="145"/>
        <end position="146"/>
    </location>
    <ligand>
        <name>substrate</name>
    </ligand>
</feature>
<feature type="site" description="Transition state stabilizer" evidence="7">
    <location>
        <position position="213"/>
    </location>
</feature>
<dbReference type="InterPro" id="IPR013078">
    <property type="entry name" value="His_Pase_superF_clade-1"/>
</dbReference>
<protein>
    <recommendedName>
        <fullName evidence="8">Phosphoglycerate mutase</fullName>
        <ecNumber evidence="8">5.4.2.11</ecNumber>
    </recommendedName>
</protein>
<dbReference type="InterPro" id="IPR005952">
    <property type="entry name" value="Phosphogly_mut1"/>
</dbReference>
<dbReference type="Proteomes" id="UP000054408">
    <property type="component" value="Unassembled WGS sequence"/>
</dbReference>
<evidence type="ECO:0000313" key="10">
    <source>
        <dbReference type="Proteomes" id="UP000054408"/>
    </source>
</evidence>
<evidence type="ECO:0000256" key="2">
    <source>
        <dbReference type="ARBA" id="ARBA00006717"/>
    </source>
</evidence>
<dbReference type="PROSITE" id="PS00175">
    <property type="entry name" value="PG_MUTASE"/>
    <property type="match status" value="1"/>
</dbReference>
<dbReference type="GO" id="GO:0006096">
    <property type="term" value="P:glycolytic process"/>
    <property type="evidence" value="ECO:0007669"/>
    <property type="project" value="UniProtKB-KW"/>
</dbReference>
<dbReference type="STRING" id="461836.A0A0L0D5X9"/>
<comment type="similarity">
    <text evidence="2 8">Belongs to the phosphoglycerate mutase family. BPG-dependent PGAM subfamily.</text>
</comment>
<keyword evidence="10" id="KW-1185">Reference proteome</keyword>
<dbReference type="HAMAP" id="MF_01039">
    <property type="entry name" value="PGAM_GpmA"/>
    <property type="match status" value="1"/>
</dbReference>
<dbReference type="Pfam" id="PF00300">
    <property type="entry name" value="His_Phos_1"/>
    <property type="match status" value="1"/>
</dbReference>
<evidence type="ECO:0000256" key="3">
    <source>
        <dbReference type="ARBA" id="ARBA00023152"/>
    </source>
</evidence>
<dbReference type="Gene3D" id="3.40.50.1240">
    <property type="entry name" value="Phosphoglycerate mutase-like"/>
    <property type="match status" value="1"/>
</dbReference>
<dbReference type="PANTHER" id="PTHR11931">
    <property type="entry name" value="PHOSPHOGLYCERATE MUTASE"/>
    <property type="match status" value="1"/>
</dbReference>
<accession>A0A0L0D5X9</accession>
<feature type="binding site" evidence="6">
    <location>
        <position position="91"/>
    </location>
    <ligand>
        <name>substrate</name>
    </ligand>
</feature>
<gene>
    <name evidence="9" type="ORF">AMSG_02610</name>
</gene>
<name>A0A0L0D5X9_THETB</name>